<dbReference type="AlphaFoldDB" id="A0A8X6H0Y5"/>
<evidence type="ECO:0000313" key="2">
    <source>
        <dbReference type="Proteomes" id="UP000887116"/>
    </source>
</evidence>
<gene>
    <name evidence="1" type="primary">NCL1_34908</name>
    <name evidence="1" type="ORF">TNCT_525401</name>
</gene>
<proteinExistence type="predicted"/>
<accession>A0A8X6H0Y5</accession>
<dbReference type="EMBL" id="BMAO01037064">
    <property type="protein sequence ID" value="GFR15002.1"/>
    <property type="molecule type" value="Genomic_DNA"/>
</dbReference>
<name>A0A8X6H0Y5_TRICU</name>
<evidence type="ECO:0000313" key="1">
    <source>
        <dbReference type="EMBL" id="GFR15002.1"/>
    </source>
</evidence>
<reference evidence="1" key="1">
    <citation type="submission" date="2020-07" db="EMBL/GenBank/DDBJ databases">
        <title>Multicomponent nature underlies the extraordinary mechanical properties of spider dragline silk.</title>
        <authorList>
            <person name="Kono N."/>
            <person name="Nakamura H."/>
            <person name="Mori M."/>
            <person name="Yoshida Y."/>
            <person name="Ohtoshi R."/>
            <person name="Malay A.D."/>
            <person name="Moran D.A.P."/>
            <person name="Tomita M."/>
            <person name="Numata K."/>
            <person name="Arakawa K."/>
        </authorList>
    </citation>
    <scope>NUCLEOTIDE SEQUENCE</scope>
</reference>
<sequence length="119" mass="13834">MKYLQDLPLPTGIKCVNEIFFGDISVRNVEAQLEVKTSVDGDQSSVTNLLLLNKGEFRKGFQYIDVHKNLLRKQLFVPFDEISEPFYKRSFYVFQQVFYGSFRSALERAVASVSYPREH</sequence>
<comment type="caution">
    <text evidence="1">The sequence shown here is derived from an EMBL/GenBank/DDBJ whole genome shotgun (WGS) entry which is preliminary data.</text>
</comment>
<keyword evidence="2" id="KW-1185">Reference proteome</keyword>
<dbReference type="OrthoDB" id="10395343at2759"/>
<dbReference type="Proteomes" id="UP000887116">
    <property type="component" value="Unassembled WGS sequence"/>
</dbReference>
<organism evidence="1 2">
    <name type="scientific">Trichonephila clavata</name>
    <name type="common">Joro spider</name>
    <name type="synonym">Nephila clavata</name>
    <dbReference type="NCBI Taxonomy" id="2740835"/>
    <lineage>
        <taxon>Eukaryota</taxon>
        <taxon>Metazoa</taxon>
        <taxon>Ecdysozoa</taxon>
        <taxon>Arthropoda</taxon>
        <taxon>Chelicerata</taxon>
        <taxon>Arachnida</taxon>
        <taxon>Araneae</taxon>
        <taxon>Araneomorphae</taxon>
        <taxon>Entelegynae</taxon>
        <taxon>Araneoidea</taxon>
        <taxon>Nephilidae</taxon>
        <taxon>Trichonephila</taxon>
    </lineage>
</organism>
<protein>
    <submittedName>
        <fullName evidence="1">Uncharacterized protein</fullName>
    </submittedName>
</protein>